<dbReference type="GeneID" id="100652214"/>
<keyword evidence="1" id="KW-1185">Reference proteome</keyword>
<dbReference type="RefSeq" id="XP_012173785.3">
    <property type="nucleotide sequence ID" value="XM_012318395.3"/>
</dbReference>
<accession>A0A9B2JYH1</accession>
<reference evidence="2" key="1">
    <citation type="submission" date="2025-08" db="UniProtKB">
        <authorList>
            <consortium name="RefSeq"/>
        </authorList>
    </citation>
    <scope>IDENTIFICATION</scope>
</reference>
<dbReference type="Proteomes" id="UP000835206">
    <property type="component" value="Chromosome 3"/>
</dbReference>
<protein>
    <submittedName>
        <fullName evidence="2">Uncharacterized protein MAL13P1.304</fullName>
    </submittedName>
</protein>
<proteinExistence type="predicted"/>
<evidence type="ECO:0000313" key="2">
    <source>
        <dbReference type="RefSeq" id="XP_012173785.3"/>
    </source>
</evidence>
<dbReference type="AlphaFoldDB" id="A0A9B2JYH1"/>
<dbReference type="OrthoDB" id="6160353at2759"/>
<gene>
    <name evidence="2" type="primary">LOC100652214</name>
</gene>
<dbReference type="KEGG" id="bter:100652214"/>
<evidence type="ECO:0000313" key="1">
    <source>
        <dbReference type="Proteomes" id="UP000835206"/>
    </source>
</evidence>
<name>A0A9B2JYH1_BOMTE</name>
<organism evidence="1 2">
    <name type="scientific">Bombus terrestris</name>
    <name type="common">Buff-tailed bumblebee</name>
    <name type="synonym">Apis terrestris</name>
    <dbReference type="NCBI Taxonomy" id="30195"/>
    <lineage>
        <taxon>Eukaryota</taxon>
        <taxon>Metazoa</taxon>
        <taxon>Ecdysozoa</taxon>
        <taxon>Arthropoda</taxon>
        <taxon>Hexapoda</taxon>
        <taxon>Insecta</taxon>
        <taxon>Pterygota</taxon>
        <taxon>Neoptera</taxon>
        <taxon>Endopterygota</taxon>
        <taxon>Hymenoptera</taxon>
        <taxon>Apocrita</taxon>
        <taxon>Aculeata</taxon>
        <taxon>Apoidea</taxon>
        <taxon>Anthophila</taxon>
        <taxon>Apidae</taxon>
        <taxon>Bombus</taxon>
        <taxon>Bombus</taxon>
    </lineage>
</organism>
<sequence length="507" mass="57128">MQDLCPLCSKNGLKNKIKLLQINLQEAVWVCEEEKCVWPFGYEDFVYCPRTVGKVWSCYWNDYKPTTPRLKENLITSNSSKLPLCFTPVIPSKHIQKEVINNSDMHPSENINATHNNSNIINSNTNFDDLHISVFRESSMISNINIEEQYNDTNTLNNGTTVSNVHSNKLQSINDNIEDIKIENEWKNLLNEDIKEKNDISIENVKSMNTVKKAPKITSIEKTNIIISNMKIGNQIPNVKLRNEESVHQKSKKEILGVESVDVTGTKLKPEVEELPNLEPSENNENILKPNLNITTMEIDGLPPITLSFEIPACSTAPETVIANRQLGSYKSNNTKPNSCKVKDIVVKRNISSGKIYEKFNFSAIKKKLESNNSSNIINNKDNFSNAKTQIQKIENDSPEPKSISNESNICVSNELDKSYSSDMKIQAQQVKNDSPEIISNVNATCVQNQLDESVTSLSNQEIVESDTVAVNASANIDTVLEELICNNYSISENINDNWIESLLTQR</sequence>